<dbReference type="Proteomes" id="UP000009168">
    <property type="component" value="Unassembled WGS sequence"/>
</dbReference>
<dbReference type="SMART" id="SM00054">
    <property type="entry name" value="EFh"/>
    <property type="match status" value="2"/>
</dbReference>
<evidence type="ECO:0000256" key="2">
    <source>
        <dbReference type="SAM" id="Coils"/>
    </source>
</evidence>
<dbReference type="EMBL" id="GG662466">
    <property type="protein sequence ID" value="EAR83830.1"/>
    <property type="molecule type" value="Genomic_DNA"/>
</dbReference>
<organism evidence="5 6">
    <name type="scientific">Tetrahymena thermophila (strain SB210)</name>
    <dbReference type="NCBI Taxonomy" id="312017"/>
    <lineage>
        <taxon>Eukaryota</taxon>
        <taxon>Sar</taxon>
        <taxon>Alveolata</taxon>
        <taxon>Ciliophora</taxon>
        <taxon>Intramacronucleata</taxon>
        <taxon>Oligohymenophorea</taxon>
        <taxon>Hymenostomatida</taxon>
        <taxon>Tetrahymenina</taxon>
        <taxon>Tetrahymenidae</taxon>
        <taxon>Tetrahymena</taxon>
    </lineage>
</organism>
<dbReference type="InterPro" id="IPR011992">
    <property type="entry name" value="EF-hand-dom_pair"/>
</dbReference>
<keyword evidence="2" id="KW-0175">Coiled coil</keyword>
<dbReference type="STRING" id="312017.I7MCG1"/>
<evidence type="ECO:0000259" key="4">
    <source>
        <dbReference type="PROSITE" id="PS50222"/>
    </source>
</evidence>
<dbReference type="AlphaFoldDB" id="I7MCG1"/>
<dbReference type="RefSeq" id="XP_001031493.1">
    <property type="nucleotide sequence ID" value="XM_001031493.3"/>
</dbReference>
<dbReference type="Gene3D" id="1.10.238.10">
    <property type="entry name" value="EF-hand"/>
    <property type="match status" value="1"/>
</dbReference>
<dbReference type="Pfam" id="PF13499">
    <property type="entry name" value="EF-hand_7"/>
    <property type="match status" value="1"/>
</dbReference>
<dbReference type="OrthoDB" id="26525at2759"/>
<feature type="domain" description="EF-hand" evidence="4">
    <location>
        <begin position="111"/>
        <end position="146"/>
    </location>
</feature>
<feature type="compositionally biased region" description="Polar residues" evidence="3">
    <location>
        <begin position="259"/>
        <end position="282"/>
    </location>
</feature>
<dbReference type="PROSITE" id="PS00018">
    <property type="entry name" value="EF_HAND_1"/>
    <property type="match status" value="2"/>
</dbReference>
<proteinExistence type="predicted"/>
<reference evidence="6" key="1">
    <citation type="journal article" date="2006" name="PLoS Biol.">
        <title>Macronuclear genome sequence of the ciliate Tetrahymena thermophila, a model eukaryote.</title>
        <authorList>
            <person name="Eisen J.A."/>
            <person name="Coyne R.S."/>
            <person name="Wu M."/>
            <person name="Wu D."/>
            <person name="Thiagarajan M."/>
            <person name="Wortman J.R."/>
            <person name="Badger J.H."/>
            <person name="Ren Q."/>
            <person name="Amedeo P."/>
            <person name="Jones K.M."/>
            <person name="Tallon L.J."/>
            <person name="Delcher A.L."/>
            <person name="Salzberg S.L."/>
            <person name="Silva J.C."/>
            <person name="Haas B.J."/>
            <person name="Majoros W.H."/>
            <person name="Farzad M."/>
            <person name="Carlton J.M."/>
            <person name="Smith R.K. Jr."/>
            <person name="Garg J."/>
            <person name="Pearlman R.E."/>
            <person name="Karrer K.M."/>
            <person name="Sun L."/>
            <person name="Manning G."/>
            <person name="Elde N.C."/>
            <person name="Turkewitz A.P."/>
            <person name="Asai D.J."/>
            <person name="Wilkes D.E."/>
            <person name="Wang Y."/>
            <person name="Cai H."/>
            <person name="Collins K."/>
            <person name="Stewart B.A."/>
            <person name="Lee S.R."/>
            <person name="Wilamowska K."/>
            <person name="Weinberg Z."/>
            <person name="Ruzzo W.L."/>
            <person name="Wloga D."/>
            <person name="Gaertig J."/>
            <person name="Frankel J."/>
            <person name="Tsao C.-C."/>
            <person name="Gorovsky M.A."/>
            <person name="Keeling P.J."/>
            <person name="Waller R.F."/>
            <person name="Patron N.J."/>
            <person name="Cherry J.M."/>
            <person name="Stover N.A."/>
            <person name="Krieger C.J."/>
            <person name="del Toro C."/>
            <person name="Ryder H.F."/>
            <person name="Williamson S.C."/>
            <person name="Barbeau R.A."/>
            <person name="Hamilton E.P."/>
            <person name="Orias E."/>
        </authorList>
    </citation>
    <scope>NUCLEOTIDE SEQUENCE [LARGE SCALE GENOMIC DNA]</scope>
    <source>
        <strain evidence="6">SB210</strain>
    </source>
</reference>
<name>I7MCG1_TETTS</name>
<dbReference type="InParanoid" id="I7MCG1"/>
<keyword evidence="1" id="KW-0106">Calcium</keyword>
<dbReference type="GO" id="GO:0005509">
    <property type="term" value="F:calcium ion binding"/>
    <property type="evidence" value="ECO:0007669"/>
    <property type="project" value="InterPro"/>
</dbReference>
<evidence type="ECO:0000313" key="6">
    <source>
        <dbReference type="Proteomes" id="UP000009168"/>
    </source>
</evidence>
<dbReference type="InterPro" id="IPR018247">
    <property type="entry name" value="EF_Hand_1_Ca_BS"/>
</dbReference>
<evidence type="ECO:0000256" key="1">
    <source>
        <dbReference type="ARBA" id="ARBA00022837"/>
    </source>
</evidence>
<evidence type="ECO:0000256" key="3">
    <source>
        <dbReference type="SAM" id="MobiDB-lite"/>
    </source>
</evidence>
<protein>
    <submittedName>
        <fullName evidence="5">EF-hand protein</fullName>
    </submittedName>
</protein>
<sequence>MNSSQSESQFIKEKLQISNEELDDNESENDQDQDDENKDQEEENLKDIVNPEIKQLIKERGLNMVSYEDLIVEKKEREKELNENRQKLKESQTRQWLIKHKKREFIDFDDKERSKLKQYFRSLDGDGSGSIGLRELEDPLISLGIAESKEDVKKIMDQVDKDHSNEIEFQEFLDIIKAKEKGNGRSQKNTAIINFFKDMINGQLGDGDIQTKNLPFQLIISTIRRKKLLDAIMSTNQEKKKEGEKVMKAYGKLLAINNAPKQSNKQNDSKQPSQRSSFSNKK</sequence>
<evidence type="ECO:0000313" key="5">
    <source>
        <dbReference type="EMBL" id="EAR83830.1"/>
    </source>
</evidence>
<feature type="compositionally biased region" description="Acidic residues" evidence="3">
    <location>
        <begin position="20"/>
        <end position="44"/>
    </location>
</feature>
<dbReference type="InterPro" id="IPR002048">
    <property type="entry name" value="EF_hand_dom"/>
</dbReference>
<feature type="coiled-coil region" evidence="2">
    <location>
        <begin position="64"/>
        <end position="94"/>
    </location>
</feature>
<dbReference type="KEGG" id="tet:TTHERM_00823930"/>
<gene>
    <name evidence="5" type="ORF">TTHERM_00823930</name>
</gene>
<dbReference type="HOGENOM" id="CLU_086217_0_0_1"/>
<feature type="region of interest" description="Disordered" evidence="3">
    <location>
        <begin position="1"/>
        <end position="49"/>
    </location>
</feature>
<keyword evidence="6" id="KW-1185">Reference proteome</keyword>
<dbReference type="PROSITE" id="PS50222">
    <property type="entry name" value="EF_HAND_2"/>
    <property type="match status" value="2"/>
</dbReference>
<feature type="region of interest" description="Disordered" evidence="3">
    <location>
        <begin position="257"/>
        <end position="282"/>
    </location>
</feature>
<feature type="domain" description="EF-hand" evidence="4">
    <location>
        <begin position="147"/>
        <end position="182"/>
    </location>
</feature>
<dbReference type="CDD" id="cd00051">
    <property type="entry name" value="EFh"/>
    <property type="match status" value="1"/>
</dbReference>
<dbReference type="OMA" id="LMANDQK"/>
<dbReference type="GeneID" id="7842727"/>
<dbReference type="eggNOG" id="ENOG502SASG">
    <property type="taxonomic scope" value="Eukaryota"/>
</dbReference>
<dbReference type="SUPFAM" id="SSF47473">
    <property type="entry name" value="EF-hand"/>
    <property type="match status" value="1"/>
</dbReference>
<accession>I7MCG1</accession>